<dbReference type="EMBL" id="CP096649">
    <property type="protein sequence ID" value="UQK58594.1"/>
    <property type="molecule type" value="Genomic_DNA"/>
</dbReference>
<evidence type="ECO:0000256" key="4">
    <source>
        <dbReference type="ARBA" id="ARBA00022643"/>
    </source>
</evidence>
<feature type="domain" description="Putative nitroreductase TM1586" evidence="6">
    <location>
        <begin position="5"/>
        <end position="231"/>
    </location>
</feature>
<gene>
    <name evidence="7" type="ORF">M1R53_04970</name>
</gene>
<dbReference type="Gene3D" id="3.40.109.10">
    <property type="entry name" value="NADH Oxidase"/>
    <property type="match status" value="1"/>
</dbReference>
<keyword evidence="8" id="KW-1185">Reference proteome</keyword>
<dbReference type="AlphaFoldDB" id="A0A9E7DIQ5"/>
<evidence type="ECO:0000259" key="6">
    <source>
        <dbReference type="Pfam" id="PF14512"/>
    </source>
</evidence>
<dbReference type="PANTHER" id="PTHR43673">
    <property type="entry name" value="NAD(P)H NITROREDUCTASE YDGI-RELATED"/>
    <property type="match status" value="1"/>
</dbReference>
<evidence type="ECO:0000313" key="8">
    <source>
        <dbReference type="Proteomes" id="UP000831151"/>
    </source>
</evidence>
<dbReference type="KEGG" id="fms:M1R53_04970"/>
<keyword evidence="4" id="KW-0288">FMN</keyword>
<dbReference type="SUPFAM" id="SSF55469">
    <property type="entry name" value="FMN-dependent nitroreductase-like"/>
    <property type="match status" value="2"/>
</dbReference>
<dbReference type="PANTHER" id="PTHR43673:SF2">
    <property type="entry name" value="NITROREDUCTASE"/>
    <property type="match status" value="1"/>
</dbReference>
<dbReference type="CDD" id="cd02062">
    <property type="entry name" value="Nitro_FMN_reductase"/>
    <property type="match status" value="1"/>
</dbReference>
<dbReference type="GO" id="GO:0016491">
    <property type="term" value="F:oxidoreductase activity"/>
    <property type="evidence" value="ECO:0007669"/>
    <property type="project" value="UniProtKB-KW"/>
</dbReference>
<evidence type="ECO:0000256" key="1">
    <source>
        <dbReference type="ARBA" id="ARBA00001917"/>
    </source>
</evidence>
<name>A0A9E7DIQ5_9FIRM</name>
<dbReference type="InterPro" id="IPR029478">
    <property type="entry name" value="TM1586_NiRdase"/>
</dbReference>
<proteinExistence type="inferred from homology"/>
<dbReference type="Proteomes" id="UP000831151">
    <property type="component" value="Chromosome"/>
</dbReference>
<evidence type="ECO:0000256" key="5">
    <source>
        <dbReference type="ARBA" id="ARBA00023002"/>
    </source>
</evidence>
<evidence type="ECO:0000256" key="3">
    <source>
        <dbReference type="ARBA" id="ARBA00022630"/>
    </source>
</evidence>
<dbReference type="Gene3D" id="3.40.109.30">
    <property type="entry name" value="putative nitroreductase (tm1586), domain 2"/>
    <property type="match status" value="1"/>
</dbReference>
<evidence type="ECO:0000256" key="2">
    <source>
        <dbReference type="ARBA" id="ARBA00007118"/>
    </source>
</evidence>
<dbReference type="InterPro" id="IPR000415">
    <property type="entry name" value="Nitroreductase-like"/>
</dbReference>
<dbReference type="RefSeq" id="WP_249242194.1">
    <property type="nucleotide sequence ID" value="NZ_CP096649.1"/>
</dbReference>
<keyword evidence="3" id="KW-0285">Flavoprotein</keyword>
<protein>
    <recommendedName>
        <fullName evidence="6">Putative nitroreductase TM1586 domain-containing protein</fullName>
    </recommendedName>
</protein>
<dbReference type="Pfam" id="PF14512">
    <property type="entry name" value="TM1586_NiRdase"/>
    <property type="match status" value="1"/>
</dbReference>
<comment type="cofactor">
    <cofactor evidence="1">
        <name>FMN</name>
        <dbReference type="ChEBI" id="CHEBI:58210"/>
    </cofactor>
</comment>
<keyword evidence="5" id="KW-0560">Oxidoreductase</keyword>
<reference evidence="7" key="1">
    <citation type="submission" date="2022-04" db="EMBL/GenBank/DDBJ databases">
        <title>Complete genome sequences of Ezakiella coagulans and Fenollaria massiliensis.</title>
        <authorList>
            <person name="France M.T."/>
            <person name="Clifford J."/>
            <person name="Narina S."/>
            <person name="Rutt L."/>
            <person name="Ravel J."/>
        </authorList>
    </citation>
    <scope>NUCLEOTIDE SEQUENCE</scope>
    <source>
        <strain evidence="7">C0061C2</strain>
    </source>
</reference>
<organism evidence="7 8">
    <name type="scientific">Fenollaria massiliensis</name>
    <dbReference type="NCBI Taxonomy" id="938288"/>
    <lineage>
        <taxon>Bacteria</taxon>
        <taxon>Bacillati</taxon>
        <taxon>Bacillota</taxon>
        <taxon>Clostridia</taxon>
        <taxon>Eubacteriales</taxon>
        <taxon>Fenollaria</taxon>
    </lineage>
</organism>
<comment type="similarity">
    <text evidence="2">Belongs to the nitroreductase family.</text>
</comment>
<evidence type="ECO:0000313" key="7">
    <source>
        <dbReference type="EMBL" id="UQK58594.1"/>
    </source>
</evidence>
<sequence length="265" mass="30406">MNNFLKTRKSVRDFKLKPLSDDTLVKIKAICSETSKEDGQSSVSFNIVKDGKMVYEALDGHAGYSGVMIKSPHYIVINRSDDSAKSMILQSYYTESLITKLHGLDIATCWVGLFGVSEDKKREVFDMYANNSDFILAIGYEKPSNPFDLDKYSERKPVEEIVFDGSFANSMDIEMLENLGLDDVFYYARFAPSTSNLQPWRFIIKGSYVYLYIDDNNGKPSYVDAGIMMYYLRSMLLMRNDKNMWELAEDEELVDGFRLIAKIRL</sequence>
<accession>A0A9E7DIQ5</accession>